<comment type="similarity">
    <text evidence="1 17">Belongs to the MurCDEF family. MurE subfamily.</text>
</comment>
<feature type="binding site" evidence="17">
    <location>
        <begin position="116"/>
        <end position="122"/>
    </location>
    <ligand>
        <name>ATP</name>
        <dbReference type="ChEBI" id="CHEBI:30616"/>
    </ligand>
</feature>
<dbReference type="InterPro" id="IPR013221">
    <property type="entry name" value="Mur_ligase_cen"/>
</dbReference>
<organism evidence="22 23">
    <name type="scientific">Desulfococcus multivorans DSM 2059</name>
    <dbReference type="NCBI Taxonomy" id="1121405"/>
    <lineage>
        <taxon>Bacteria</taxon>
        <taxon>Pseudomonadati</taxon>
        <taxon>Thermodesulfobacteriota</taxon>
        <taxon>Desulfobacteria</taxon>
        <taxon>Desulfobacterales</taxon>
        <taxon>Desulfococcaceae</taxon>
        <taxon>Desulfococcus</taxon>
    </lineage>
</organism>
<dbReference type="Gene3D" id="3.40.1190.10">
    <property type="entry name" value="Mur-like, catalytic domain"/>
    <property type="match status" value="1"/>
</dbReference>
<dbReference type="Gene3D" id="3.40.1390.10">
    <property type="entry name" value="MurE/MurF, N-terminal domain"/>
    <property type="match status" value="1"/>
</dbReference>
<feature type="domain" description="Mur ligase central" evidence="21">
    <location>
        <begin position="114"/>
        <end position="320"/>
    </location>
</feature>
<evidence type="ECO:0000256" key="3">
    <source>
        <dbReference type="ARBA" id="ARBA00022598"/>
    </source>
</evidence>
<dbReference type="Pfam" id="PF02875">
    <property type="entry name" value="Mur_ligase_C"/>
    <property type="match status" value="1"/>
</dbReference>
<evidence type="ECO:0000256" key="9">
    <source>
        <dbReference type="ARBA" id="ARBA00023306"/>
    </source>
</evidence>
<dbReference type="PATRIC" id="fig|1121405.3.peg.3951"/>
<evidence type="ECO:0000259" key="20">
    <source>
        <dbReference type="Pfam" id="PF02875"/>
    </source>
</evidence>
<dbReference type="EC" id="6.3.2.13" evidence="12 17"/>
<dbReference type="FunFam" id="3.90.190.20:FF:000006">
    <property type="entry name" value="UDP-N-acetylmuramoyl-L-alanyl-D-glutamate--2,6-diaminopimelate ligase"/>
    <property type="match status" value="1"/>
</dbReference>
<feature type="binding site" evidence="17">
    <location>
        <position position="185"/>
    </location>
    <ligand>
        <name>UDP-N-acetyl-alpha-D-muramoyl-L-alanyl-D-glutamate</name>
        <dbReference type="ChEBI" id="CHEBI:83900"/>
    </ligand>
</feature>
<evidence type="ECO:0000256" key="10">
    <source>
        <dbReference type="ARBA" id="ARBA00023316"/>
    </source>
</evidence>
<feature type="domain" description="Mur ligase N-terminal catalytic" evidence="19">
    <location>
        <begin position="30"/>
        <end position="102"/>
    </location>
</feature>
<gene>
    <name evidence="17" type="primary">murE</name>
    <name evidence="22" type="ORF">dsmv_3411</name>
</gene>
<dbReference type="GO" id="GO:0000287">
    <property type="term" value="F:magnesium ion binding"/>
    <property type="evidence" value="ECO:0007669"/>
    <property type="project" value="UniProtKB-UniRule"/>
</dbReference>
<dbReference type="InterPro" id="IPR005761">
    <property type="entry name" value="UDP-N-AcMur-Glu-dNH2Pim_ligase"/>
</dbReference>
<evidence type="ECO:0000313" key="23">
    <source>
        <dbReference type="Proteomes" id="UP000014977"/>
    </source>
</evidence>
<feature type="modified residue" description="N6-carboxylysine" evidence="17">
    <location>
        <position position="225"/>
    </location>
</feature>
<evidence type="ECO:0000259" key="21">
    <source>
        <dbReference type="Pfam" id="PF08245"/>
    </source>
</evidence>
<dbReference type="GO" id="GO:0008360">
    <property type="term" value="P:regulation of cell shape"/>
    <property type="evidence" value="ECO:0007669"/>
    <property type="project" value="UniProtKB-KW"/>
</dbReference>
<keyword evidence="23" id="KW-1185">Reference proteome</keyword>
<dbReference type="PROSITE" id="PS01011">
    <property type="entry name" value="FOLYLPOLYGLU_SYNT_1"/>
    <property type="match status" value="1"/>
</dbReference>
<evidence type="ECO:0000256" key="5">
    <source>
        <dbReference type="ARBA" id="ARBA00022741"/>
    </source>
</evidence>
<evidence type="ECO:0000256" key="18">
    <source>
        <dbReference type="RuleBase" id="RU004135"/>
    </source>
</evidence>
<protein>
    <recommendedName>
        <fullName evidence="13 17">UDP-N-acetylmuramoyl-L-alanyl-D-glutamate--2,6-diaminopimelate ligase</fullName>
        <ecNumber evidence="12 17">6.3.2.13</ecNumber>
    </recommendedName>
    <alternativeName>
        <fullName evidence="14 17">Meso-A2pm-adding enzyme</fullName>
    </alternativeName>
    <alternativeName>
        <fullName evidence="15 17">Meso-diaminopimelate-adding enzyme</fullName>
    </alternativeName>
    <alternativeName>
        <fullName evidence="16 17">UDP-MurNAc-L-Ala-D-Glu:meso-diaminopimelate ligase</fullName>
    </alternativeName>
    <alternativeName>
        <fullName evidence="17">UDP-MurNAc-tripeptide synthetase</fullName>
    </alternativeName>
    <alternativeName>
        <fullName evidence="17">UDP-N-acetylmuramyl-tripeptide synthetase</fullName>
    </alternativeName>
</protein>
<dbReference type="InterPro" id="IPR000713">
    <property type="entry name" value="Mur_ligase_N"/>
</dbReference>
<evidence type="ECO:0000256" key="14">
    <source>
        <dbReference type="ARBA" id="ARBA00075482"/>
    </source>
</evidence>
<dbReference type="HAMAP" id="MF_00208">
    <property type="entry name" value="MurE"/>
    <property type="match status" value="1"/>
</dbReference>
<feature type="binding site" evidence="17">
    <location>
        <begin position="158"/>
        <end position="159"/>
    </location>
    <ligand>
        <name>UDP-N-acetyl-alpha-D-muramoyl-L-alanyl-D-glutamate</name>
        <dbReference type="ChEBI" id="CHEBI:83900"/>
    </ligand>
</feature>
<proteinExistence type="inferred from homology"/>
<comment type="function">
    <text evidence="17">Catalyzes the addition of meso-diaminopimelic acid to the nucleotide precursor UDP-N-acetylmuramoyl-L-alanyl-D-glutamate (UMAG) in the biosynthesis of bacterial cell-wall peptidoglycan.</text>
</comment>
<comment type="cofactor">
    <cofactor evidence="17">
        <name>Mg(2+)</name>
        <dbReference type="ChEBI" id="CHEBI:18420"/>
    </cofactor>
</comment>
<feature type="binding site" evidence="17">
    <location>
        <position position="486"/>
    </location>
    <ligand>
        <name>meso-2,6-diaminopimelate</name>
        <dbReference type="ChEBI" id="CHEBI:57791"/>
    </ligand>
</feature>
<dbReference type="SUPFAM" id="SSF53244">
    <property type="entry name" value="MurD-like peptide ligases, peptide-binding domain"/>
    <property type="match status" value="1"/>
</dbReference>
<evidence type="ECO:0000256" key="8">
    <source>
        <dbReference type="ARBA" id="ARBA00022984"/>
    </source>
</evidence>
<feature type="domain" description="Mur ligase C-terminal" evidence="20">
    <location>
        <begin position="342"/>
        <end position="484"/>
    </location>
</feature>
<keyword evidence="2 17" id="KW-0963">Cytoplasm</keyword>
<evidence type="ECO:0000256" key="4">
    <source>
        <dbReference type="ARBA" id="ARBA00022618"/>
    </source>
</evidence>
<dbReference type="PANTHER" id="PTHR23135">
    <property type="entry name" value="MUR LIGASE FAMILY MEMBER"/>
    <property type="match status" value="1"/>
</dbReference>
<evidence type="ECO:0000256" key="17">
    <source>
        <dbReference type="HAMAP-Rule" id="MF_00208"/>
    </source>
</evidence>
<keyword evidence="17" id="KW-0460">Magnesium</keyword>
<dbReference type="GO" id="GO:0004326">
    <property type="term" value="F:tetrahydrofolylpolyglutamate synthase activity"/>
    <property type="evidence" value="ECO:0007669"/>
    <property type="project" value="InterPro"/>
</dbReference>
<keyword evidence="7 17" id="KW-0133">Cell shape</keyword>
<dbReference type="GO" id="GO:0071555">
    <property type="term" value="P:cell wall organization"/>
    <property type="evidence" value="ECO:0007669"/>
    <property type="project" value="UniProtKB-KW"/>
</dbReference>
<keyword evidence="6 17" id="KW-0067">ATP-binding</keyword>
<evidence type="ECO:0000256" key="11">
    <source>
        <dbReference type="ARBA" id="ARBA00050251"/>
    </source>
</evidence>
<evidence type="ECO:0000256" key="13">
    <source>
        <dbReference type="ARBA" id="ARBA00072883"/>
    </source>
</evidence>
<dbReference type="InterPro" id="IPR004101">
    <property type="entry name" value="Mur_ligase_C"/>
</dbReference>
<dbReference type="AlphaFoldDB" id="S7UK63"/>
<keyword evidence="10 17" id="KW-0961">Cell wall biogenesis/degradation</keyword>
<keyword evidence="4 17" id="KW-0132">Cell division</keyword>
<keyword evidence="5 17" id="KW-0547">Nucleotide-binding</keyword>
<dbReference type="Pfam" id="PF01225">
    <property type="entry name" value="Mur_ligase"/>
    <property type="match status" value="1"/>
</dbReference>
<comment type="PTM">
    <text evidence="17">Carboxylation is probably crucial for Mg(2+) binding and, consequently, for the gamma-phosphate positioning of ATP.</text>
</comment>
<comment type="pathway">
    <text evidence="17 18">Cell wall biogenesis; peptidoglycan biosynthesis.</text>
</comment>
<feature type="binding site" evidence="17">
    <location>
        <position position="38"/>
    </location>
    <ligand>
        <name>UDP-N-acetyl-alpha-D-muramoyl-L-alanyl-D-glutamate</name>
        <dbReference type="ChEBI" id="CHEBI:83900"/>
    </ligand>
</feature>
<sequence length="511" mass="55444">MKLSELIDAFPVRQYRRKKDARGTLLPDPEIRSIHYRSQDVEPGGLFIAVSGFRTDGHEFIDDALARGAAAVMVQKTVERNVAVVEVSDTRAAMGPIAARFYGDPSRRMTVIGITGTNGKTTTSLITESILKQAGFSVGVIGTIDYHFSGKHYRNPVTTPESPDLQRILGQMRDAGVTHVVMEASSHAVDLHRIDGCWMDAAVFTNLSQDHLDYHGDMAAYWACKKRLFIRHLADGPKADHAVAVVNRNSPEGRELASMVRSGLITVGYTDDNTVWVTDDQSRLDGISGRLTMPGGSFLFRSPLVGRHNIENILCASGAALAAGVPPAAIQAGIGLLRNVPGRLESVPNAFGRFIFVDYAHTPDALENVLMAVTALSAGKIICVFGCGGDRDRKKRPLMGEIAGRLADLAVVTSDNPRTEDPMAIIRQMLPGIKQAAGREYGPEDLAAGVNDKGFLIEPDRRRAIRMALTASRPGDVLLIAGKGHETYQIIGEKTLAFDDRVEVVEALKRL</sequence>
<evidence type="ECO:0000256" key="16">
    <source>
        <dbReference type="ARBA" id="ARBA00081560"/>
    </source>
</evidence>
<accession>S7UK63</accession>
<dbReference type="PANTHER" id="PTHR23135:SF4">
    <property type="entry name" value="UDP-N-ACETYLMURAMOYL-L-ALANYL-D-GLUTAMATE--2,6-DIAMINOPIMELATE LIGASE MURE HOMOLOG, CHLOROPLASTIC"/>
    <property type="match status" value="1"/>
</dbReference>
<dbReference type="InterPro" id="IPR018109">
    <property type="entry name" value="Folylpolyglutamate_synth_CS"/>
</dbReference>
<feature type="short sequence motif" description="Meso-diaminopimelate recognition motif" evidence="17">
    <location>
        <begin position="415"/>
        <end position="418"/>
    </location>
</feature>
<evidence type="ECO:0000256" key="6">
    <source>
        <dbReference type="ARBA" id="ARBA00022840"/>
    </source>
</evidence>
<comment type="caution">
    <text evidence="17">Lacks conserved residue(s) required for the propagation of feature annotation.</text>
</comment>
<dbReference type="EMBL" id="ATHJ01000119">
    <property type="protein sequence ID" value="EPR34199.1"/>
    <property type="molecule type" value="Genomic_DNA"/>
</dbReference>
<feature type="binding site" evidence="17">
    <location>
        <position position="482"/>
    </location>
    <ligand>
        <name>meso-2,6-diaminopimelate</name>
        <dbReference type="ChEBI" id="CHEBI:57791"/>
    </ligand>
</feature>
<dbReference type="RefSeq" id="WP_020878544.1">
    <property type="nucleotide sequence ID" value="NZ_ATHJ01000119.1"/>
</dbReference>
<dbReference type="UniPathway" id="UPA00219"/>
<dbReference type="GO" id="GO:0008765">
    <property type="term" value="F:UDP-N-acetylmuramoylalanyl-D-glutamate-2,6-diaminopimelate ligase activity"/>
    <property type="evidence" value="ECO:0007669"/>
    <property type="project" value="UniProtKB-UniRule"/>
</dbReference>
<dbReference type="OrthoDB" id="9800958at2"/>
<feature type="binding site" evidence="17">
    <location>
        <begin position="415"/>
        <end position="418"/>
    </location>
    <ligand>
        <name>meso-2,6-diaminopimelate</name>
        <dbReference type="ChEBI" id="CHEBI:57791"/>
    </ligand>
</feature>
<evidence type="ECO:0000256" key="12">
    <source>
        <dbReference type="ARBA" id="ARBA00066633"/>
    </source>
</evidence>
<evidence type="ECO:0000256" key="1">
    <source>
        <dbReference type="ARBA" id="ARBA00005898"/>
    </source>
</evidence>
<name>S7UK63_DESML</name>
<evidence type="ECO:0000256" key="7">
    <source>
        <dbReference type="ARBA" id="ARBA00022960"/>
    </source>
</evidence>
<dbReference type="InterPro" id="IPR036565">
    <property type="entry name" value="Mur-like_cat_sf"/>
</dbReference>
<evidence type="ECO:0000313" key="22">
    <source>
        <dbReference type="EMBL" id="EPR34199.1"/>
    </source>
</evidence>
<dbReference type="GO" id="GO:0051301">
    <property type="term" value="P:cell division"/>
    <property type="evidence" value="ECO:0007669"/>
    <property type="project" value="UniProtKB-KW"/>
</dbReference>
<dbReference type="SUPFAM" id="SSF63418">
    <property type="entry name" value="MurE/MurF N-terminal domain"/>
    <property type="match status" value="1"/>
</dbReference>
<dbReference type="Pfam" id="PF08245">
    <property type="entry name" value="Mur_ligase_M"/>
    <property type="match status" value="1"/>
</dbReference>
<dbReference type="GO" id="GO:0005737">
    <property type="term" value="C:cytoplasm"/>
    <property type="evidence" value="ECO:0007669"/>
    <property type="project" value="UniProtKB-SubCell"/>
</dbReference>
<dbReference type="NCBIfam" id="NF001124">
    <property type="entry name" value="PRK00139.1-2"/>
    <property type="match status" value="1"/>
</dbReference>
<comment type="subcellular location">
    <subcellularLocation>
        <location evidence="17 18">Cytoplasm</location>
    </subcellularLocation>
</comment>
<dbReference type="InterPro" id="IPR035911">
    <property type="entry name" value="MurE/MurF_N"/>
</dbReference>
<comment type="caution">
    <text evidence="22">The sequence shown here is derived from an EMBL/GenBank/DDBJ whole genome shotgun (WGS) entry which is preliminary data.</text>
</comment>
<dbReference type="NCBIfam" id="TIGR01085">
    <property type="entry name" value="murE"/>
    <property type="match status" value="1"/>
</dbReference>
<feature type="binding site" evidence="17">
    <location>
        <position position="193"/>
    </location>
    <ligand>
        <name>UDP-N-acetyl-alpha-D-muramoyl-L-alanyl-D-glutamate</name>
        <dbReference type="ChEBI" id="CHEBI:83900"/>
    </ligand>
</feature>
<dbReference type="STRING" id="897.B2D07_13895"/>
<dbReference type="InterPro" id="IPR036615">
    <property type="entry name" value="Mur_ligase_C_dom_sf"/>
</dbReference>
<evidence type="ECO:0000259" key="19">
    <source>
        <dbReference type="Pfam" id="PF01225"/>
    </source>
</evidence>
<dbReference type="GO" id="GO:0009252">
    <property type="term" value="P:peptidoglycan biosynthetic process"/>
    <property type="evidence" value="ECO:0007669"/>
    <property type="project" value="UniProtKB-UniRule"/>
</dbReference>
<comment type="catalytic activity">
    <reaction evidence="11 17">
        <text>UDP-N-acetyl-alpha-D-muramoyl-L-alanyl-D-glutamate + meso-2,6-diaminopimelate + ATP = UDP-N-acetyl-alpha-D-muramoyl-L-alanyl-gamma-D-glutamyl-meso-2,6-diaminopimelate + ADP + phosphate + H(+)</text>
        <dbReference type="Rhea" id="RHEA:23676"/>
        <dbReference type="ChEBI" id="CHEBI:15378"/>
        <dbReference type="ChEBI" id="CHEBI:30616"/>
        <dbReference type="ChEBI" id="CHEBI:43474"/>
        <dbReference type="ChEBI" id="CHEBI:57791"/>
        <dbReference type="ChEBI" id="CHEBI:83900"/>
        <dbReference type="ChEBI" id="CHEBI:83905"/>
        <dbReference type="ChEBI" id="CHEBI:456216"/>
        <dbReference type="EC" id="6.3.2.13"/>
    </reaction>
</comment>
<feature type="binding site" evidence="17">
    <location>
        <position position="391"/>
    </location>
    <ligand>
        <name>meso-2,6-diaminopimelate</name>
        <dbReference type="ChEBI" id="CHEBI:57791"/>
    </ligand>
</feature>
<evidence type="ECO:0000256" key="15">
    <source>
        <dbReference type="ARBA" id="ARBA00076158"/>
    </source>
</evidence>
<evidence type="ECO:0000256" key="2">
    <source>
        <dbReference type="ARBA" id="ARBA00022490"/>
    </source>
</evidence>
<dbReference type="eggNOG" id="COG0769">
    <property type="taxonomic scope" value="Bacteria"/>
</dbReference>
<reference evidence="22 23" key="1">
    <citation type="journal article" date="2013" name="Genome Announc.">
        <title>Draft genome sequences for three mercury-methylating, sulfate-reducing bacteria.</title>
        <authorList>
            <person name="Brown S.D."/>
            <person name="Hurt R.A.Jr."/>
            <person name="Gilmour C.C."/>
            <person name="Elias D.A."/>
        </authorList>
    </citation>
    <scope>NUCLEOTIDE SEQUENCE [LARGE SCALE GENOMIC DNA]</scope>
    <source>
        <strain evidence="22 23">DSM 2059</strain>
    </source>
</reference>
<dbReference type="NCBIfam" id="NF001126">
    <property type="entry name" value="PRK00139.1-4"/>
    <property type="match status" value="1"/>
</dbReference>
<dbReference type="Proteomes" id="UP000014977">
    <property type="component" value="Unassembled WGS sequence"/>
</dbReference>
<keyword evidence="8 17" id="KW-0573">Peptidoglycan synthesis</keyword>
<keyword evidence="3 17" id="KW-0436">Ligase</keyword>
<dbReference type="GO" id="GO:0005524">
    <property type="term" value="F:ATP binding"/>
    <property type="evidence" value="ECO:0007669"/>
    <property type="project" value="UniProtKB-UniRule"/>
</dbReference>
<dbReference type="SUPFAM" id="SSF53623">
    <property type="entry name" value="MurD-like peptide ligases, catalytic domain"/>
    <property type="match status" value="1"/>
</dbReference>
<dbReference type="Gene3D" id="3.90.190.20">
    <property type="entry name" value="Mur ligase, C-terminal domain"/>
    <property type="match status" value="1"/>
</dbReference>
<keyword evidence="9 17" id="KW-0131">Cell cycle</keyword>